<sequence>MEEMRGEDLAVFIGNETVAPSEEAQPTLGPWTEFEPMRLETPRTPKHAWFHCTKQMHPVRNKAYLQLTKKLRIRPDQNKLVNNQHTRIGTRSGGSDHIGKV</sequence>
<protein>
    <submittedName>
        <fullName evidence="2">Uncharacterized protein</fullName>
    </submittedName>
</protein>
<dbReference type="AlphaFoldDB" id="A0A5B7ETL5"/>
<accession>A0A5B7ETL5</accession>
<proteinExistence type="predicted"/>
<evidence type="ECO:0000313" key="3">
    <source>
        <dbReference type="Proteomes" id="UP000324222"/>
    </source>
</evidence>
<dbReference type="EMBL" id="VSRR010003459">
    <property type="protein sequence ID" value="MPC36243.1"/>
    <property type="molecule type" value="Genomic_DNA"/>
</dbReference>
<evidence type="ECO:0000256" key="1">
    <source>
        <dbReference type="SAM" id="MobiDB-lite"/>
    </source>
</evidence>
<gene>
    <name evidence="2" type="ORF">E2C01_029693</name>
</gene>
<feature type="region of interest" description="Disordered" evidence="1">
    <location>
        <begin position="75"/>
        <end position="101"/>
    </location>
</feature>
<reference evidence="2 3" key="1">
    <citation type="submission" date="2019-05" db="EMBL/GenBank/DDBJ databases">
        <title>Another draft genome of Portunus trituberculatus and its Hox gene families provides insights of decapod evolution.</title>
        <authorList>
            <person name="Jeong J.-H."/>
            <person name="Song I."/>
            <person name="Kim S."/>
            <person name="Choi T."/>
            <person name="Kim D."/>
            <person name="Ryu S."/>
            <person name="Kim W."/>
        </authorList>
    </citation>
    <scope>NUCLEOTIDE SEQUENCE [LARGE SCALE GENOMIC DNA]</scope>
    <source>
        <tissue evidence="2">Muscle</tissue>
    </source>
</reference>
<feature type="compositionally biased region" description="Polar residues" evidence="1">
    <location>
        <begin position="79"/>
        <end position="89"/>
    </location>
</feature>
<dbReference type="Proteomes" id="UP000324222">
    <property type="component" value="Unassembled WGS sequence"/>
</dbReference>
<comment type="caution">
    <text evidence="2">The sequence shown here is derived from an EMBL/GenBank/DDBJ whole genome shotgun (WGS) entry which is preliminary data.</text>
</comment>
<keyword evidence="3" id="KW-1185">Reference proteome</keyword>
<organism evidence="2 3">
    <name type="scientific">Portunus trituberculatus</name>
    <name type="common">Swimming crab</name>
    <name type="synonym">Neptunus trituberculatus</name>
    <dbReference type="NCBI Taxonomy" id="210409"/>
    <lineage>
        <taxon>Eukaryota</taxon>
        <taxon>Metazoa</taxon>
        <taxon>Ecdysozoa</taxon>
        <taxon>Arthropoda</taxon>
        <taxon>Crustacea</taxon>
        <taxon>Multicrustacea</taxon>
        <taxon>Malacostraca</taxon>
        <taxon>Eumalacostraca</taxon>
        <taxon>Eucarida</taxon>
        <taxon>Decapoda</taxon>
        <taxon>Pleocyemata</taxon>
        <taxon>Brachyura</taxon>
        <taxon>Eubrachyura</taxon>
        <taxon>Portunoidea</taxon>
        <taxon>Portunidae</taxon>
        <taxon>Portuninae</taxon>
        <taxon>Portunus</taxon>
    </lineage>
</organism>
<name>A0A5B7ETL5_PORTR</name>
<evidence type="ECO:0000313" key="2">
    <source>
        <dbReference type="EMBL" id="MPC36243.1"/>
    </source>
</evidence>